<dbReference type="AlphaFoldDB" id="A0A1I3X348"/>
<keyword evidence="2" id="KW-1185">Reference proteome</keyword>
<dbReference type="Gene3D" id="1.25.40.10">
    <property type="entry name" value="Tetratricopeptide repeat domain"/>
    <property type="match status" value="1"/>
</dbReference>
<dbReference type="RefSeq" id="WP_091896578.1">
    <property type="nucleotide sequence ID" value="NZ_FOSJ01000011.1"/>
</dbReference>
<dbReference type="SUPFAM" id="SSF48452">
    <property type="entry name" value="TPR-like"/>
    <property type="match status" value="1"/>
</dbReference>
<dbReference type="Proteomes" id="UP000199589">
    <property type="component" value="Unassembled WGS sequence"/>
</dbReference>
<dbReference type="InterPro" id="IPR011990">
    <property type="entry name" value="TPR-like_helical_dom_sf"/>
</dbReference>
<proteinExistence type="predicted"/>
<reference evidence="2" key="1">
    <citation type="submission" date="2016-10" db="EMBL/GenBank/DDBJ databases">
        <authorList>
            <person name="Varghese N."/>
            <person name="Submissions S."/>
        </authorList>
    </citation>
    <scope>NUCLEOTIDE SEQUENCE [LARGE SCALE GENOMIC DNA]</scope>
    <source>
        <strain evidence="2">DSM 16108</strain>
    </source>
</reference>
<gene>
    <name evidence="1" type="ORF">SAMN04488569_101144</name>
</gene>
<accession>A0A1I3X348</accession>
<protein>
    <submittedName>
        <fullName evidence="1">Uncharacterized protein</fullName>
    </submittedName>
</protein>
<name>A0A1I3X348_9LACT</name>
<sequence>MERSDDHQVISLTPSAKTYYGRAMIAYEKTNFERAKNHFKIGISLAKNEEEKMFGHIQLALIYQHSFEFEKSVELFDSLLNNLIQRYHEVYFFQATNYLHLKEYNKALSLLEKYIEGNHSGSYKLEALEMKKIIETQSKGI</sequence>
<organism evidence="1 2">
    <name type="scientific">Marinilactibacillus piezotolerans</name>
    <dbReference type="NCBI Taxonomy" id="258723"/>
    <lineage>
        <taxon>Bacteria</taxon>
        <taxon>Bacillati</taxon>
        <taxon>Bacillota</taxon>
        <taxon>Bacilli</taxon>
        <taxon>Lactobacillales</taxon>
        <taxon>Carnobacteriaceae</taxon>
        <taxon>Marinilactibacillus</taxon>
    </lineage>
</organism>
<evidence type="ECO:0000313" key="2">
    <source>
        <dbReference type="Proteomes" id="UP000199589"/>
    </source>
</evidence>
<evidence type="ECO:0000313" key="1">
    <source>
        <dbReference type="EMBL" id="SFK13256.1"/>
    </source>
</evidence>
<dbReference type="OrthoDB" id="600613at2"/>
<dbReference type="EMBL" id="FOSJ01000011">
    <property type="protein sequence ID" value="SFK13256.1"/>
    <property type="molecule type" value="Genomic_DNA"/>
</dbReference>